<dbReference type="eggNOG" id="COG3706">
    <property type="taxonomic scope" value="Bacteria"/>
</dbReference>
<dbReference type="SMART" id="SM00267">
    <property type="entry name" value="GGDEF"/>
    <property type="match status" value="1"/>
</dbReference>
<dbReference type="InterPro" id="IPR013976">
    <property type="entry name" value="HDOD"/>
</dbReference>
<dbReference type="EC" id="2.7.7.65" evidence="1"/>
<dbReference type="EMBL" id="CP002159">
    <property type="protein sequence ID" value="ADL54167.1"/>
    <property type="molecule type" value="Genomic_DNA"/>
</dbReference>
<dbReference type="InterPro" id="IPR001789">
    <property type="entry name" value="Sig_transdc_resp-reg_receiver"/>
</dbReference>
<keyword evidence="3" id="KW-0597">Phosphoprotein</keyword>
<dbReference type="CDD" id="cd17574">
    <property type="entry name" value="REC_OmpR"/>
    <property type="match status" value="1"/>
</dbReference>
<dbReference type="CDD" id="cd01949">
    <property type="entry name" value="GGDEF"/>
    <property type="match status" value="1"/>
</dbReference>
<evidence type="ECO:0000313" key="7">
    <source>
        <dbReference type="EMBL" id="ADL54167.1"/>
    </source>
</evidence>
<organism evidence="7 8">
    <name type="scientific">Gallionella capsiferriformans (strain ES-2)</name>
    <name type="common">Gallionella ferruginea capsiferriformans (strain ES-2)</name>
    <dbReference type="NCBI Taxonomy" id="395494"/>
    <lineage>
        <taxon>Bacteria</taxon>
        <taxon>Pseudomonadati</taxon>
        <taxon>Pseudomonadota</taxon>
        <taxon>Betaproteobacteria</taxon>
        <taxon>Nitrosomonadales</taxon>
        <taxon>Gallionellaceae</taxon>
        <taxon>Gallionella</taxon>
    </lineage>
</organism>
<name>D9SIB0_GALCS</name>
<dbReference type="PANTHER" id="PTHR45138">
    <property type="entry name" value="REGULATORY COMPONENTS OF SENSORY TRANSDUCTION SYSTEM"/>
    <property type="match status" value="1"/>
</dbReference>
<feature type="domain" description="HDOD" evidence="6">
    <location>
        <begin position="18"/>
        <end position="208"/>
    </location>
</feature>
<comment type="catalytic activity">
    <reaction evidence="2">
        <text>2 GTP = 3',3'-c-di-GMP + 2 diphosphate</text>
        <dbReference type="Rhea" id="RHEA:24898"/>
        <dbReference type="ChEBI" id="CHEBI:33019"/>
        <dbReference type="ChEBI" id="CHEBI:37565"/>
        <dbReference type="ChEBI" id="CHEBI:58805"/>
        <dbReference type="EC" id="2.7.7.65"/>
    </reaction>
</comment>
<evidence type="ECO:0000256" key="3">
    <source>
        <dbReference type="PROSITE-ProRule" id="PRU00169"/>
    </source>
</evidence>
<gene>
    <name evidence="7" type="ordered locus">Galf_0122</name>
</gene>
<dbReference type="KEGG" id="gca:Galf_0122"/>
<dbReference type="SUPFAM" id="SSF109604">
    <property type="entry name" value="HD-domain/PDEase-like"/>
    <property type="match status" value="1"/>
</dbReference>
<dbReference type="HOGENOM" id="CLU_019124_1_0_4"/>
<evidence type="ECO:0000256" key="1">
    <source>
        <dbReference type="ARBA" id="ARBA00012528"/>
    </source>
</evidence>
<keyword evidence="8" id="KW-1185">Reference proteome</keyword>
<dbReference type="FunFam" id="3.30.70.270:FF:000001">
    <property type="entry name" value="Diguanylate cyclase domain protein"/>
    <property type="match status" value="1"/>
</dbReference>
<evidence type="ECO:0000256" key="2">
    <source>
        <dbReference type="ARBA" id="ARBA00034247"/>
    </source>
</evidence>
<evidence type="ECO:0000313" key="8">
    <source>
        <dbReference type="Proteomes" id="UP000001235"/>
    </source>
</evidence>
<dbReference type="InterPro" id="IPR050469">
    <property type="entry name" value="Diguanylate_Cyclase"/>
</dbReference>
<dbReference type="GO" id="GO:0043709">
    <property type="term" value="P:cell adhesion involved in single-species biofilm formation"/>
    <property type="evidence" value="ECO:0007669"/>
    <property type="project" value="TreeGrafter"/>
</dbReference>
<feature type="domain" description="Response regulatory" evidence="4">
    <location>
        <begin position="322"/>
        <end position="438"/>
    </location>
</feature>
<dbReference type="RefSeq" id="WP_013292110.1">
    <property type="nucleotide sequence ID" value="NC_014394.1"/>
</dbReference>
<evidence type="ECO:0000259" key="4">
    <source>
        <dbReference type="PROSITE" id="PS50110"/>
    </source>
</evidence>
<dbReference type="eggNOG" id="COG1639">
    <property type="taxonomic scope" value="Bacteria"/>
</dbReference>
<dbReference type="InterPro" id="IPR011006">
    <property type="entry name" value="CheY-like_superfamily"/>
</dbReference>
<dbReference type="Proteomes" id="UP000001235">
    <property type="component" value="Chromosome"/>
</dbReference>
<dbReference type="InterPro" id="IPR000160">
    <property type="entry name" value="GGDEF_dom"/>
</dbReference>
<dbReference type="Gene3D" id="1.10.3210.10">
    <property type="entry name" value="Hypothetical protein af1432"/>
    <property type="match status" value="1"/>
</dbReference>
<evidence type="ECO:0000259" key="5">
    <source>
        <dbReference type="PROSITE" id="PS50887"/>
    </source>
</evidence>
<dbReference type="PROSITE" id="PS51833">
    <property type="entry name" value="HDOD"/>
    <property type="match status" value="1"/>
</dbReference>
<dbReference type="Gene3D" id="3.30.70.270">
    <property type="match status" value="1"/>
</dbReference>
<dbReference type="InterPro" id="IPR043128">
    <property type="entry name" value="Rev_trsase/Diguanyl_cyclase"/>
</dbReference>
<dbReference type="GO" id="GO:1902201">
    <property type="term" value="P:negative regulation of bacterial-type flagellum-dependent cell motility"/>
    <property type="evidence" value="ECO:0007669"/>
    <property type="project" value="TreeGrafter"/>
</dbReference>
<protein>
    <recommendedName>
        <fullName evidence="1">diguanylate cyclase</fullName>
        <ecNumber evidence="1">2.7.7.65</ecNumber>
    </recommendedName>
</protein>
<dbReference type="Pfam" id="PF00072">
    <property type="entry name" value="Response_reg"/>
    <property type="match status" value="1"/>
</dbReference>
<dbReference type="SUPFAM" id="SSF55073">
    <property type="entry name" value="Nucleotide cyclase"/>
    <property type="match status" value="1"/>
</dbReference>
<feature type="modified residue" description="4-aspartylphosphate" evidence="3">
    <location>
        <position position="371"/>
    </location>
</feature>
<dbReference type="PANTHER" id="PTHR45138:SF9">
    <property type="entry name" value="DIGUANYLATE CYCLASE DGCM-RELATED"/>
    <property type="match status" value="1"/>
</dbReference>
<dbReference type="Gene3D" id="3.40.50.2300">
    <property type="match status" value="1"/>
</dbReference>
<dbReference type="AlphaFoldDB" id="D9SIB0"/>
<proteinExistence type="predicted"/>
<dbReference type="OrthoDB" id="9813903at2"/>
<feature type="domain" description="GGDEF" evidence="5">
    <location>
        <begin position="502"/>
        <end position="632"/>
    </location>
</feature>
<dbReference type="STRING" id="395494.Galf_0122"/>
<accession>D9SIB0</accession>
<dbReference type="GO" id="GO:0000160">
    <property type="term" value="P:phosphorelay signal transduction system"/>
    <property type="evidence" value="ECO:0007669"/>
    <property type="project" value="InterPro"/>
</dbReference>
<reference evidence="7 8" key="1">
    <citation type="submission" date="2010-08" db="EMBL/GenBank/DDBJ databases">
        <title>Complete sequence of Gallionella capsiferriformans ES-2.</title>
        <authorList>
            <consortium name="US DOE Joint Genome Institute"/>
            <person name="Lucas S."/>
            <person name="Copeland A."/>
            <person name="Lapidus A."/>
            <person name="Cheng J.-F."/>
            <person name="Bruce D."/>
            <person name="Goodwin L."/>
            <person name="Pitluck S."/>
            <person name="Chertkov O."/>
            <person name="Davenport K.W."/>
            <person name="Detter J.C."/>
            <person name="Han C."/>
            <person name="Tapia R."/>
            <person name="Land M."/>
            <person name="Hauser L."/>
            <person name="Chang Y.-J."/>
            <person name="Jeffries C."/>
            <person name="Kyrpides N."/>
            <person name="Ivanova N."/>
            <person name="Mikhailova N."/>
            <person name="Shelobolina E.S."/>
            <person name="Picardal F."/>
            <person name="Roden E."/>
            <person name="Emerson D."/>
            <person name="Woyke T."/>
        </authorList>
    </citation>
    <scope>NUCLEOTIDE SEQUENCE [LARGE SCALE GENOMIC DNA]</scope>
    <source>
        <strain evidence="7 8">ES-2</strain>
    </source>
</reference>
<dbReference type="GO" id="GO:0005886">
    <property type="term" value="C:plasma membrane"/>
    <property type="evidence" value="ECO:0007669"/>
    <property type="project" value="TreeGrafter"/>
</dbReference>
<sequence>MSKVVDQQFEAFKAHGSLPSPRGVALQIIQLADRDDTTIGQIARLIGSDPALAGNIVKVANLLTHRGSRPIASVADAVTIQGIKSVRQLALSLSLVDAHRHGACAGFDYQKFWAHSVCTGIAAQQIVAKMQVGVADEAFLLGLLSKIGRLALATVFPAEYARVLTADNLTEAEHAAFGIDHNQITAGMLADWGMPKLFQEISLYIERPEASEFHEGERNWRLLQLMHFSDRLAAVCTAEASERYRLIPRLMLLATRVGIESGTLIEIGDRVIASLREWSALLGIFVPALPPFEEMLNADSMASELLGLDALPGSLPVGFKLRILLVDDDRAIRLLYKTLLEKSGHTVTTACNGREALESLQASVPQLIISDWMMPEMDGIEFCRELRKNPEWHKIYVFIVTAQESTDRLIEAFEAGANDYLSKPINPKVLAARLRSAQRIVQMQEAQEEDRLQLRQFADELALSNKRLQTLALTDALTGLPNRRYGMERLEQEWAIAMRAGRPVCCMMVDIDHFKAVNDNYGHQLGDEALKLVALSLQQAARKQDVVCRLGGEEFMVICPDSDLRAGYTYAERLRQHVAAQPIQAQGKSLQLTVSIGLTDNANLDSTEAMLHQADTRLYAAKASGRNCTVVG</sequence>
<dbReference type="Pfam" id="PF08668">
    <property type="entry name" value="HDOD"/>
    <property type="match status" value="1"/>
</dbReference>
<dbReference type="InterPro" id="IPR029787">
    <property type="entry name" value="Nucleotide_cyclase"/>
</dbReference>
<dbReference type="PROSITE" id="PS50887">
    <property type="entry name" value="GGDEF"/>
    <property type="match status" value="1"/>
</dbReference>
<dbReference type="NCBIfam" id="TIGR00254">
    <property type="entry name" value="GGDEF"/>
    <property type="match status" value="1"/>
</dbReference>
<dbReference type="Pfam" id="PF00990">
    <property type="entry name" value="GGDEF"/>
    <property type="match status" value="1"/>
</dbReference>
<evidence type="ECO:0000259" key="6">
    <source>
        <dbReference type="PROSITE" id="PS51833"/>
    </source>
</evidence>
<dbReference type="SMART" id="SM00448">
    <property type="entry name" value="REC"/>
    <property type="match status" value="1"/>
</dbReference>
<dbReference type="PROSITE" id="PS50110">
    <property type="entry name" value="RESPONSE_REGULATORY"/>
    <property type="match status" value="1"/>
</dbReference>
<dbReference type="SUPFAM" id="SSF52172">
    <property type="entry name" value="CheY-like"/>
    <property type="match status" value="1"/>
</dbReference>
<dbReference type="GO" id="GO:0052621">
    <property type="term" value="F:diguanylate cyclase activity"/>
    <property type="evidence" value="ECO:0007669"/>
    <property type="project" value="UniProtKB-EC"/>
</dbReference>